<dbReference type="Gene3D" id="3.20.20.30">
    <property type="entry name" value="Luciferase-like domain"/>
    <property type="match status" value="1"/>
</dbReference>
<dbReference type="EMBL" id="PDCR01000029">
    <property type="protein sequence ID" value="PEG52602.1"/>
    <property type="molecule type" value="Genomic_DNA"/>
</dbReference>
<evidence type="ECO:0000256" key="1">
    <source>
        <dbReference type="ARBA" id="ARBA00023002"/>
    </source>
</evidence>
<evidence type="ECO:0000313" key="5">
    <source>
        <dbReference type="Proteomes" id="UP000191039"/>
    </source>
</evidence>
<dbReference type="CDD" id="cd01097">
    <property type="entry name" value="Tetrahydromethanopterin_reductase"/>
    <property type="match status" value="1"/>
</dbReference>
<dbReference type="RefSeq" id="WP_073855685.1">
    <property type="nucleotide sequence ID" value="NZ_BAAATC010000009.1"/>
</dbReference>
<dbReference type="Pfam" id="PF00296">
    <property type="entry name" value="Bac_luciferase"/>
    <property type="match status" value="1"/>
</dbReference>
<dbReference type="SUPFAM" id="SSF51679">
    <property type="entry name" value="Bacterial luciferase-like"/>
    <property type="match status" value="1"/>
</dbReference>
<keyword evidence="1" id="KW-0560">Oxidoreductase</keyword>
<dbReference type="InterPro" id="IPR050564">
    <property type="entry name" value="F420-G6PD/mer"/>
</dbReference>
<evidence type="ECO:0000313" key="3">
    <source>
        <dbReference type="EMBL" id="OPE50259.1"/>
    </source>
</evidence>
<dbReference type="AlphaFoldDB" id="A0A1Q4HI62"/>
<accession>A0A1Q4HI62</accession>
<gene>
    <name evidence="3" type="ORF">BV510_21245</name>
    <name evidence="4" type="ORF">CRI78_20685</name>
</gene>
<dbReference type="InterPro" id="IPR011251">
    <property type="entry name" value="Luciferase-like_dom"/>
</dbReference>
<dbReference type="OrthoDB" id="675245at2"/>
<dbReference type="PANTHER" id="PTHR43244:SF1">
    <property type="entry name" value="5,10-METHYLENETETRAHYDROMETHANOPTERIN REDUCTASE"/>
    <property type="match status" value="1"/>
</dbReference>
<evidence type="ECO:0000313" key="6">
    <source>
        <dbReference type="Proteomes" id="UP000220340"/>
    </source>
</evidence>
<comment type="caution">
    <text evidence="3">The sequence shown here is derived from an EMBL/GenBank/DDBJ whole genome shotgun (WGS) entry which is preliminary data.</text>
</comment>
<dbReference type="PANTHER" id="PTHR43244">
    <property type="match status" value="1"/>
</dbReference>
<dbReference type="Proteomes" id="UP000220340">
    <property type="component" value="Unassembled WGS sequence"/>
</dbReference>
<dbReference type="GO" id="GO:0016705">
    <property type="term" value="F:oxidoreductase activity, acting on paired donors, with incorporation or reduction of molecular oxygen"/>
    <property type="evidence" value="ECO:0007669"/>
    <property type="project" value="InterPro"/>
</dbReference>
<evidence type="ECO:0000259" key="2">
    <source>
        <dbReference type="Pfam" id="PF00296"/>
    </source>
</evidence>
<reference evidence="4 6" key="2">
    <citation type="submission" date="2017-10" db="EMBL/GenBank/DDBJ databases">
        <title>The new phylogeny of genus Mycobacterium.</title>
        <authorList>
            <person name="Tortoli E."/>
            <person name="Trovato A."/>
            <person name="Cirillo D.M."/>
        </authorList>
    </citation>
    <scope>NUCLEOTIDE SEQUENCE [LARGE SCALE GENOMIC DNA]</scope>
    <source>
        <strain evidence="4 6">IP141170001</strain>
    </source>
</reference>
<dbReference type="Proteomes" id="UP000191039">
    <property type="component" value="Unassembled WGS sequence"/>
</dbReference>
<organism evidence="3 5">
    <name type="scientific">Mycolicibacterium diernhoferi</name>
    <dbReference type="NCBI Taxonomy" id="1801"/>
    <lineage>
        <taxon>Bacteria</taxon>
        <taxon>Bacillati</taxon>
        <taxon>Actinomycetota</taxon>
        <taxon>Actinomycetes</taxon>
        <taxon>Mycobacteriales</taxon>
        <taxon>Mycobacteriaceae</taxon>
        <taxon>Mycolicibacterium</taxon>
    </lineage>
</organism>
<dbReference type="STRING" id="1801.BRW64_08210"/>
<dbReference type="InterPro" id="IPR036661">
    <property type="entry name" value="Luciferase-like_sf"/>
</dbReference>
<name>A0A1Q4HI62_9MYCO</name>
<proteinExistence type="predicted"/>
<feature type="domain" description="Luciferase-like" evidence="2">
    <location>
        <begin position="13"/>
        <end position="307"/>
    </location>
</feature>
<sequence>MTVRDGRQVGVLLGSTTPPEQIAELAKSVENSGFGELWIPEDYFFLGGIAASAIALSATERIRVGIAVVSSMVRHPALLGMEIATLARAFPGRFAPGIGHGVPAWTAQMGLTVRSPMSALRETLTGVRDLLAGQTVTAEGKVHSFTDVTLTHPPADRVPIYTGVLGDKGIALTGELADGLVVSALAPAEYVAATRLKLDKAAAEAGRTERPELVVLSAVNVARDPAAAAQTREQIKPVLAFYLAATGPNPMLAAIGGNELLTDMIARGGPEVIEAEMPDEWVDAMSVTGTPEQADAGFGRFFDAGADKVIVVPIVESTSRESLAAIASLISDS</sequence>
<reference evidence="3 5" key="1">
    <citation type="submission" date="2016-09" db="EMBL/GenBank/DDBJ databases">
        <title>genome sequences of unsequenced Mycobacteria.</title>
        <authorList>
            <person name="Greninger A.L."/>
            <person name="Jerome K.R."/>
            <person name="Mcnair B."/>
            <person name="Wallis C."/>
            <person name="Fang F."/>
        </authorList>
    </citation>
    <scope>NUCLEOTIDE SEQUENCE [LARGE SCALE GENOMIC DNA]</scope>
    <source>
        <strain evidence="3 5">BM1</strain>
    </source>
</reference>
<protein>
    <submittedName>
        <fullName evidence="3">5,10-methylene tetrahydromethanopterin reductase</fullName>
    </submittedName>
    <submittedName>
        <fullName evidence="4">LLM class flavin-dependent oxidoreductase</fullName>
    </submittedName>
</protein>
<keyword evidence="6" id="KW-1185">Reference proteome</keyword>
<evidence type="ECO:0000313" key="4">
    <source>
        <dbReference type="EMBL" id="PEG52602.1"/>
    </source>
</evidence>
<dbReference type="EMBL" id="MIJD01000263">
    <property type="protein sequence ID" value="OPE50259.1"/>
    <property type="molecule type" value="Genomic_DNA"/>
</dbReference>